<protein>
    <submittedName>
        <fullName evidence="2">Uncharacterized protein</fullName>
    </submittedName>
</protein>
<feature type="region of interest" description="Disordered" evidence="1">
    <location>
        <begin position="210"/>
        <end position="232"/>
    </location>
</feature>
<feature type="region of interest" description="Disordered" evidence="1">
    <location>
        <begin position="447"/>
        <end position="518"/>
    </location>
</feature>
<proteinExistence type="predicted"/>
<feature type="compositionally biased region" description="Basic and acidic residues" evidence="1">
    <location>
        <begin position="675"/>
        <end position="707"/>
    </location>
</feature>
<feature type="region of interest" description="Disordered" evidence="1">
    <location>
        <begin position="594"/>
        <end position="720"/>
    </location>
</feature>
<organism evidence="2 3">
    <name type="scientific">Callosobruchus maculatus</name>
    <name type="common">Southern cowpea weevil</name>
    <name type="synonym">Pulse bruchid</name>
    <dbReference type="NCBI Taxonomy" id="64391"/>
    <lineage>
        <taxon>Eukaryota</taxon>
        <taxon>Metazoa</taxon>
        <taxon>Ecdysozoa</taxon>
        <taxon>Arthropoda</taxon>
        <taxon>Hexapoda</taxon>
        <taxon>Insecta</taxon>
        <taxon>Pterygota</taxon>
        <taxon>Neoptera</taxon>
        <taxon>Endopterygota</taxon>
        <taxon>Coleoptera</taxon>
        <taxon>Polyphaga</taxon>
        <taxon>Cucujiformia</taxon>
        <taxon>Chrysomeloidea</taxon>
        <taxon>Chrysomelidae</taxon>
        <taxon>Bruchinae</taxon>
        <taxon>Bruchini</taxon>
        <taxon>Callosobruchus</taxon>
    </lineage>
</organism>
<feature type="compositionally biased region" description="Polar residues" evidence="1">
    <location>
        <begin position="605"/>
        <end position="637"/>
    </location>
</feature>
<accession>A0A653BF86</accession>
<dbReference type="Proteomes" id="UP000410492">
    <property type="component" value="Unassembled WGS sequence"/>
</dbReference>
<evidence type="ECO:0000313" key="3">
    <source>
        <dbReference type="Proteomes" id="UP000410492"/>
    </source>
</evidence>
<feature type="region of interest" description="Disordered" evidence="1">
    <location>
        <begin position="542"/>
        <end position="561"/>
    </location>
</feature>
<gene>
    <name evidence="2" type="ORF">CALMAC_LOCUS480</name>
</gene>
<name>A0A653BF86_CALMS</name>
<keyword evidence="3" id="KW-1185">Reference proteome</keyword>
<dbReference type="EMBL" id="CAACVG010000497">
    <property type="protein sequence ID" value="VEN34201.1"/>
    <property type="molecule type" value="Genomic_DNA"/>
</dbReference>
<feature type="compositionally biased region" description="Basic and acidic residues" evidence="1">
    <location>
        <begin position="447"/>
        <end position="456"/>
    </location>
</feature>
<reference evidence="2 3" key="1">
    <citation type="submission" date="2019-01" db="EMBL/GenBank/DDBJ databases">
        <authorList>
            <person name="Sayadi A."/>
        </authorList>
    </citation>
    <scope>NUCLEOTIDE SEQUENCE [LARGE SCALE GENOMIC DNA]</scope>
</reference>
<feature type="compositionally biased region" description="Basic and acidic residues" evidence="1">
    <location>
        <begin position="475"/>
        <end position="486"/>
    </location>
</feature>
<dbReference type="OrthoDB" id="6768706at2759"/>
<feature type="compositionally biased region" description="Basic and acidic residues" evidence="1">
    <location>
        <begin position="542"/>
        <end position="554"/>
    </location>
</feature>
<dbReference type="AlphaFoldDB" id="A0A653BF86"/>
<evidence type="ECO:0000256" key="1">
    <source>
        <dbReference type="SAM" id="MobiDB-lite"/>
    </source>
</evidence>
<sequence>MSDQQPTSSPTHLTYDETEAWGNMISCIYNFLTSSTNLASILEANYISTVQEPQMKQQLFLLPPPNPEEFHLSDFPWFLDLLLGAYPENQSSYHTTVSNEVNPVEFSYSSQDTMAEPNQISPSTSYNRVYDTYETRYVLSSQCPSNYNLQYEAGFTDPVEPDEEPTEYNSQTAVNQESDETCGLSMLNRFSDHDPEVIEETVESSYVKLSSSFSDTPPDVSPVEPSSKPDSKEDIINVKDNVSEETYFDEYTESNHTMNLPDSKYVSLVDVSNESTSRFQLDQQISAKLPRDDLLQTLGDFSDIMKSEEIQTVVNKRYNCTLKALITRSAEQQMPWEEIIPKTLEKPRPSLENMYATAAIEDVPQIINQIEKHLDEQEHEGQDQEVVEATCSNIPGKEKLAIKSSSKDLKAKKDSAEKILKSVQGSIKNLNVKSSTVKLVNVELNPEAKESNEKVNKQLSKNTGPKLKRRNPIIAKKDTQQDKDMKPSTSKDTPLQKPTGKQEQAVTKIPKQGMTKIPEPKRIIPKQYASIESTVRRFIQDGMKSTEKPKDKPTVRKPVHPNEMKALQNTLDKAKLKAEAVVTKKNLSSQPVLIPKKAPNIGGSKVSSLIPTPKSNLKSQSMVLGNASKGPSRNITKSPEIPHEHAVLNPAATTRTQRKSPIRSGGHLKATSELMSKKADTGLQSKKDTVMPLKKQERDSKPQENKTVKRVVLPTVKKTK</sequence>
<evidence type="ECO:0000313" key="2">
    <source>
        <dbReference type="EMBL" id="VEN34201.1"/>
    </source>
</evidence>